<name>A0ABT7HS18_9BACT</name>
<organism evidence="1 2">
    <name type="scientific">Campylobacter gastrosuis</name>
    <dbReference type="NCBI Taxonomy" id="2974576"/>
    <lineage>
        <taxon>Bacteria</taxon>
        <taxon>Pseudomonadati</taxon>
        <taxon>Campylobacterota</taxon>
        <taxon>Epsilonproteobacteria</taxon>
        <taxon>Campylobacterales</taxon>
        <taxon>Campylobacteraceae</taxon>
        <taxon>Campylobacter</taxon>
    </lineage>
</organism>
<sequence length="51" mass="5794">MRILALIFVLFLFAKASEQKIDMHGGKAQNFGSFSQNFDKNGTGFKNFSYK</sequence>
<comment type="caution">
    <text evidence="1">The sequence shown here is derived from an EMBL/GenBank/DDBJ whole genome shotgun (WGS) entry which is preliminary data.</text>
</comment>
<protein>
    <submittedName>
        <fullName evidence="1">Uncharacterized protein</fullName>
    </submittedName>
</protein>
<evidence type="ECO:0000313" key="2">
    <source>
        <dbReference type="Proteomes" id="UP001173801"/>
    </source>
</evidence>
<keyword evidence="2" id="KW-1185">Reference proteome</keyword>
<dbReference type="EMBL" id="JANURM010000009">
    <property type="protein sequence ID" value="MDL0089194.1"/>
    <property type="molecule type" value="Genomic_DNA"/>
</dbReference>
<reference evidence="1" key="2">
    <citation type="journal article" date="2023" name="Microorganisms">
        <title>Isolation and Genomic Characteristics of Cat-Borne Campylobacter felis sp. nov. and Sheep-Borne Campylobacter ovis sp. nov.</title>
        <authorList>
            <person name="Wang H."/>
            <person name="Li Y."/>
            <person name="Gu Y."/>
            <person name="Zhou G."/>
            <person name="Chen X."/>
            <person name="Zhang X."/>
            <person name="Shao Z."/>
            <person name="Zhang J."/>
            <person name="Zhang M."/>
        </authorList>
    </citation>
    <scope>NUCLEOTIDE SEQUENCE</scope>
    <source>
        <strain evidence="1">PS10</strain>
    </source>
</reference>
<accession>A0ABT7HS18</accession>
<dbReference type="RefSeq" id="WP_284937851.1">
    <property type="nucleotide sequence ID" value="NZ_JANURM010000009.1"/>
</dbReference>
<reference evidence="1" key="1">
    <citation type="submission" date="2022-08" db="EMBL/GenBank/DDBJ databases">
        <authorList>
            <person name="Wang H."/>
        </authorList>
    </citation>
    <scope>NUCLEOTIDE SEQUENCE</scope>
    <source>
        <strain evidence="1">PS10</strain>
    </source>
</reference>
<gene>
    <name evidence="1" type="ORF">NYG85_07440</name>
</gene>
<evidence type="ECO:0000313" key="1">
    <source>
        <dbReference type="EMBL" id="MDL0089194.1"/>
    </source>
</evidence>
<proteinExistence type="predicted"/>
<dbReference type="Proteomes" id="UP001173801">
    <property type="component" value="Unassembled WGS sequence"/>
</dbReference>